<dbReference type="PROSITE" id="PS00878">
    <property type="entry name" value="ODR_DC_2_1"/>
    <property type="match status" value="1"/>
</dbReference>
<name>A0A6G1ENM8_9ORYZ</name>
<dbReference type="GO" id="GO:0009507">
    <property type="term" value="C:chloroplast"/>
    <property type="evidence" value="ECO:0007669"/>
    <property type="project" value="TreeGrafter"/>
</dbReference>
<evidence type="ECO:0000256" key="2">
    <source>
        <dbReference type="ARBA" id="ARBA00022793"/>
    </source>
</evidence>
<dbReference type="InterPro" id="IPR022653">
    <property type="entry name" value="De-COase2_pyr-phos_BS"/>
</dbReference>
<accession>A0A6G1ENM8</accession>
<feature type="compositionally biased region" description="Basic and acidic residues" evidence="5">
    <location>
        <begin position="376"/>
        <end position="405"/>
    </location>
</feature>
<dbReference type="FunFam" id="3.20.20.10:FF:000003">
    <property type="entry name" value="Diaminopimelate decarboxylase"/>
    <property type="match status" value="1"/>
</dbReference>
<dbReference type="GO" id="GO:0009089">
    <property type="term" value="P:lysine biosynthetic process via diaminopimelate"/>
    <property type="evidence" value="ECO:0007669"/>
    <property type="project" value="TreeGrafter"/>
</dbReference>
<comment type="cofactor">
    <cofactor evidence="1">
        <name>pyridoxal 5'-phosphate</name>
        <dbReference type="ChEBI" id="CHEBI:597326"/>
    </cofactor>
</comment>
<dbReference type="SUPFAM" id="SSF51419">
    <property type="entry name" value="PLP-binding barrel"/>
    <property type="match status" value="1"/>
</dbReference>
<evidence type="ECO:0000259" key="6">
    <source>
        <dbReference type="Pfam" id="PF02784"/>
    </source>
</evidence>
<dbReference type="Proteomes" id="UP000479710">
    <property type="component" value="Unassembled WGS sequence"/>
</dbReference>
<evidence type="ECO:0000256" key="5">
    <source>
        <dbReference type="SAM" id="MobiDB-lite"/>
    </source>
</evidence>
<keyword evidence="3" id="KW-0663">Pyridoxal phosphate</keyword>
<keyword evidence="4" id="KW-0456">Lyase</keyword>
<evidence type="ECO:0000313" key="7">
    <source>
        <dbReference type="EMBL" id="KAF0926227.1"/>
    </source>
</evidence>
<gene>
    <name evidence="7" type="ORF">E2562_022056</name>
</gene>
<dbReference type="Pfam" id="PF02784">
    <property type="entry name" value="Orn_Arg_deC_N"/>
    <property type="match status" value="1"/>
</dbReference>
<dbReference type="AlphaFoldDB" id="A0A6G1ENM8"/>
<dbReference type="EMBL" id="SPHZ02000003">
    <property type="protein sequence ID" value="KAF0926227.1"/>
    <property type="molecule type" value="Genomic_DNA"/>
</dbReference>
<feature type="domain" description="Orn/DAP/Arg decarboxylase 2 N-terminal" evidence="6">
    <location>
        <begin position="101"/>
        <end position="271"/>
    </location>
</feature>
<keyword evidence="2" id="KW-0210">Decarboxylase</keyword>
<dbReference type="Gene3D" id="3.20.20.10">
    <property type="entry name" value="Alanine racemase"/>
    <property type="match status" value="1"/>
</dbReference>
<evidence type="ECO:0000313" key="8">
    <source>
        <dbReference type="Proteomes" id="UP000479710"/>
    </source>
</evidence>
<dbReference type="PRINTS" id="PR01179">
    <property type="entry name" value="ODADCRBXLASE"/>
</dbReference>
<dbReference type="PANTHER" id="PTHR43727">
    <property type="entry name" value="DIAMINOPIMELATE DECARBOXYLASE"/>
    <property type="match status" value="1"/>
</dbReference>
<dbReference type="InterPro" id="IPR000183">
    <property type="entry name" value="Orn/DAP/Arg_de-COase"/>
</dbReference>
<feature type="region of interest" description="Disordered" evidence="5">
    <location>
        <begin position="375"/>
        <end position="407"/>
    </location>
</feature>
<organism evidence="7 8">
    <name type="scientific">Oryza meyeriana var. granulata</name>
    <dbReference type="NCBI Taxonomy" id="110450"/>
    <lineage>
        <taxon>Eukaryota</taxon>
        <taxon>Viridiplantae</taxon>
        <taxon>Streptophyta</taxon>
        <taxon>Embryophyta</taxon>
        <taxon>Tracheophyta</taxon>
        <taxon>Spermatophyta</taxon>
        <taxon>Magnoliopsida</taxon>
        <taxon>Liliopsida</taxon>
        <taxon>Poales</taxon>
        <taxon>Poaceae</taxon>
        <taxon>BOP clade</taxon>
        <taxon>Oryzoideae</taxon>
        <taxon>Oryzeae</taxon>
        <taxon>Oryzinae</taxon>
        <taxon>Oryza</taxon>
        <taxon>Oryza meyeriana</taxon>
    </lineage>
</organism>
<dbReference type="OrthoDB" id="5034579at2759"/>
<dbReference type="PANTHER" id="PTHR43727:SF2">
    <property type="entry name" value="GROUP IV DECARBOXYLASE"/>
    <property type="match status" value="1"/>
</dbReference>
<protein>
    <recommendedName>
        <fullName evidence="6">Orn/DAP/Arg decarboxylase 2 N-terminal domain-containing protein</fullName>
    </recommendedName>
</protein>
<keyword evidence="8" id="KW-1185">Reference proteome</keyword>
<reference evidence="7 8" key="1">
    <citation type="submission" date="2019-11" db="EMBL/GenBank/DDBJ databases">
        <title>Whole genome sequence of Oryza granulata.</title>
        <authorList>
            <person name="Li W."/>
        </authorList>
    </citation>
    <scope>NUCLEOTIDE SEQUENCE [LARGE SCALE GENOMIC DNA]</scope>
    <source>
        <strain evidence="8">cv. Menghai</strain>
        <tissue evidence="7">Leaf</tissue>
    </source>
</reference>
<dbReference type="InterPro" id="IPR029066">
    <property type="entry name" value="PLP-binding_barrel"/>
</dbReference>
<dbReference type="GO" id="GO:0008836">
    <property type="term" value="F:diaminopimelate decarboxylase activity"/>
    <property type="evidence" value="ECO:0007669"/>
    <property type="project" value="TreeGrafter"/>
</dbReference>
<sequence length="427" mass="46736">MAAANRLPRSRLPSLNPNPSGYLNRLAVRLNHRLGIRRARVSLSAAAPSPTPRPAAEADGGVPEHCLQRGADGHLYCEGVRVENAMAAAERSPFYFYSKPQVVRNFAAYRDALDELPSGVGYAVKANNILRVLQFLRELGCGAVVVSGNKLRRAPYAGFDPTRCIFNGNGKPLEDLVLAAMSGVFVSVDSEYDLENIIVDAARVAGKNVPVLLKINPDVDPQVHPYATTGNKTSKFGIPNEKLQLLVDSIKSHANDKLVGVHCHLGSTITKDTTKGIGSSCPLGKRAGVAVEVPMETFIEDCHRYADTYERGLVLAERCHDLLQRTVRLCRGFATVVVGGAVLINYVDKTFGKGRQSDEIKAESDFDKLQSAVEPTKLDCKDSNQEGGLKREPRKPIEQPIKEDAPPQPLHVLRDWWVNLTRSQRSD</sequence>
<proteinExistence type="predicted"/>
<comment type="caution">
    <text evidence="7">The sequence shown here is derived from an EMBL/GenBank/DDBJ whole genome shotgun (WGS) entry which is preliminary data.</text>
</comment>
<evidence type="ECO:0000256" key="4">
    <source>
        <dbReference type="ARBA" id="ARBA00023239"/>
    </source>
</evidence>
<dbReference type="InterPro" id="IPR022644">
    <property type="entry name" value="De-COase2_N"/>
</dbReference>
<evidence type="ECO:0000256" key="3">
    <source>
        <dbReference type="ARBA" id="ARBA00022898"/>
    </source>
</evidence>
<evidence type="ECO:0000256" key="1">
    <source>
        <dbReference type="ARBA" id="ARBA00001933"/>
    </source>
</evidence>